<dbReference type="EMBL" id="JBBKTX010000006">
    <property type="protein sequence ID" value="MFK4752070.1"/>
    <property type="molecule type" value="Genomic_DNA"/>
</dbReference>
<dbReference type="RefSeq" id="WP_416205404.1">
    <property type="nucleotide sequence ID" value="NZ_JBBKTX010000006.1"/>
</dbReference>
<gene>
    <name evidence="7" type="ORF">WG929_06585</name>
</gene>
<dbReference type="InterPro" id="IPR010985">
    <property type="entry name" value="Ribbon_hlx_hlx"/>
</dbReference>
<proteinExistence type="inferred from homology"/>
<dbReference type="PANTHER" id="PTHR35401:SF1">
    <property type="entry name" value="CYTOPLASMIC PROTEIN"/>
    <property type="match status" value="1"/>
</dbReference>
<evidence type="ECO:0000313" key="7">
    <source>
        <dbReference type="EMBL" id="MFK4752070.1"/>
    </source>
</evidence>
<sequence length="87" mass="9933">MARTAPINMRVEPGQQALLTKAAALVNKDRTSFILEVACREAENILLDRRLFQLDDSAFQAFEEALDRPVPMNTKLKNLLSEEFPWD</sequence>
<comment type="caution">
    <text evidence="7">The sequence shown here is derived from an EMBL/GenBank/DDBJ whole genome shotgun (WGS) entry which is preliminary data.</text>
</comment>
<keyword evidence="8" id="KW-1185">Reference proteome</keyword>
<evidence type="ECO:0000256" key="4">
    <source>
        <dbReference type="ARBA" id="ARBA00023125"/>
    </source>
</evidence>
<keyword evidence="2" id="KW-1277">Toxin-antitoxin system</keyword>
<dbReference type="Gene3D" id="1.20.5.780">
    <property type="entry name" value="Single helix bin"/>
    <property type="match status" value="1"/>
</dbReference>
<protein>
    <submittedName>
        <fullName evidence="7">DUF1778 domain-containing protein</fullName>
    </submittedName>
</protein>
<evidence type="ECO:0000313" key="8">
    <source>
        <dbReference type="Proteomes" id="UP001620597"/>
    </source>
</evidence>
<evidence type="ECO:0000256" key="1">
    <source>
        <dbReference type="ARBA" id="ARBA00022491"/>
    </source>
</evidence>
<dbReference type="PANTHER" id="PTHR35401">
    <property type="entry name" value="COPG FAMILY HELIX-TURN-HELIX PROTEIN-RELATED-RELATED"/>
    <property type="match status" value="1"/>
</dbReference>
<dbReference type="Pfam" id="PF08681">
    <property type="entry name" value="TacA1"/>
    <property type="match status" value="1"/>
</dbReference>
<reference evidence="7 8" key="1">
    <citation type="submission" date="2024-03" db="EMBL/GenBank/DDBJ databases">
        <title>High-quality draft genome sequence of Oceanobacter sp. wDCs-4.</title>
        <authorList>
            <person name="Dong C."/>
        </authorList>
    </citation>
    <scope>NUCLEOTIDE SEQUENCE [LARGE SCALE GENOMIC DNA]</scope>
    <source>
        <strain evidence="8">wDCs-4</strain>
    </source>
</reference>
<keyword evidence="5" id="KW-0804">Transcription</keyword>
<comment type="similarity">
    <text evidence="6">Belongs to the TacA antitoxin family.</text>
</comment>
<keyword evidence="3" id="KW-0805">Transcription regulation</keyword>
<dbReference type="Proteomes" id="UP001620597">
    <property type="component" value="Unassembled WGS sequence"/>
</dbReference>
<keyword evidence="4" id="KW-0238">DNA-binding</keyword>
<dbReference type="SUPFAM" id="SSF47598">
    <property type="entry name" value="Ribbon-helix-helix"/>
    <property type="match status" value="1"/>
</dbReference>
<keyword evidence="1" id="KW-0678">Repressor</keyword>
<dbReference type="InterPro" id="IPR014795">
    <property type="entry name" value="TacA_1-like"/>
</dbReference>
<organism evidence="7 8">
    <name type="scientific">Oceanobacter antarcticus</name>
    <dbReference type="NCBI Taxonomy" id="3133425"/>
    <lineage>
        <taxon>Bacteria</taxon>
        <taxon>Pseudomonadati</taxon>
        <taxon>Pseudomonadota</taxon>
        <taxon>Gammaproteobacteria</taxon>
        <taxon>Oceanospirillales</taxon>
        <taxon>Oceanospirillaceae</taxon>
        <taxon>Oceanobacter</taxon>
    </lineage>
</organism>
<evidence type="ECO:0000256" key="6">
    <source>
        <dbReference type="ARBA" id="ARBA00049988"/>
    </source>
</evidence>
<evidence type="ECO:0000256" key="5">
    <source>
        <dbReference type="ARBA" id="ARBA00023163"/>
    </source>
</evidence>
<evidence type="ECO:0000256" key="3">
    <source>
        <dbReference type="ARBA" id="ARBA00023015"/>
    </source>
</evidence>
<accession>A0ABW8NGL2</accession>
<name>A0ABW8NGL2_9GAMM</name>
<evidence type="ECO:0000256" key="2">
    <source>
        <dbReference type="ARBA" id="ARBA00022649"/>
    </source>
</evidence>